<protein>
    <submittedName>
        <fullName evidence="1">Uncharacterized protein</fullName>
    </submittedName>
</protein>
<gene>
    <name evidence="2" type="ORF">DW789_14900</name>
    <name evidence="1" type="ORF">DXC17_13940</name>
</gene>
<name>A0A3E4W1K1_9BACT</name>
<evidence type="ECO:0000313" key="2">
    <source>
        <dbReference type="EMBL" id="RHD48202.1"/>
    </source>
</evidence>
<proteinExistence type="predicted"/>
<dbReference type="AlphaFoldDB" id="A0A3E4W1K1"/>
<organism evidence="1 3">
    <name type="scientific">Phocaeicola plebeius</name>
    <dbReference type="NCBI Taxonomy" id="310297"/>
    <lineage>
        <taxon>Bacteria</taxon>
        <taxon>Pseudomonadati</taxon>
        <taxon>Bacteroidota</taxon>
        <taxon>Bacteroidia</taxon>
        <taxon>Bacteroidales</taxon>
        <taxon>Bacteroidaceae</taxon>
        <taxon>Phocaeicola</taxon>
    </lineage>
</organism>
<dbReference type="Proteomes" id="UP000260780">
    <property type="component" value="Unassembled WGS sequence"/>
</dbReference>
<accession>A0A3E4W1K1</accession>
<reference evidence="3 4" key="1">
    <citation type="submission" date="2018-08" db="EMBL/GenBank/DDBJ databases">
        <title>A genome reference for cultivated species of the human gut microbiota.</title>
        <authorList>
            <person name="Zou Y."/>
            <person name="Xue W."/>
            <person name="Luo G."/>
        </authorList>
    </citation>
    <scope>NUCLEOTIDE SEQUENCE [LARGE SCALE GENOMIC DNA]</scope>
    <source>
        <strain evidence="2 4">AM31-10</strain>
        <strain evidence="1 3">OM08-14</strain>
    </source>
</reference>
<sequence length="120" mass="14013">MESIFKKQDLFLTQMRKDYTAGNIPHSDIFKPYFEWKNGGTLITSAITKDEAIAIMWHTRELLEHFYDMYPDAYKDIPAHNSDDPWQEYTGYGKDKYNVSYLEAIDSEMTSLLAGGLFHE</sequence>
<evidence type="ECO:0000313" key="1">
    <source>
        <dbReference type="EMBL" id="RGM36086.1"/>
    </source>
</evidence>
<dbReference type="EMBL" id="QSTF01000047">
    <property type="protein sequence ID" value="RGM36086.1"/>
    <property type="molecule type" value="Genomic_DNA"/>
</dbReference>
<dbReference type="Proteomes" id="UP000284361">
    <property type="component" value="Unassembled WGS sequence"/>
</dbReference>
<comment type="caution">
    <text evidence="1">The sequence shown here is derived from an EMBL/GenBank/DDBJ whole genome shotgun (WGS) entry which is preliminary data.</text>
</comment>
<evidence type="ECO:0000313" key="3">
    <source>
        <dbReference type="Proteomes" id="UP000260780"/>
    </source>
</evidence>
<dbReference type="RefSeq" id="WP_117748349.1">
    <property type="nucleotide sequence ID" value="NZ_CAUGGG010000014.1"/>
</dbReference>
<evidence type="ECO:0000313" key="4">
    <source>
        <dbReference type="Proteomes" id="UP000284361"/>
    </source>
</evidence>
<dbReference type="EMBL" id="QSJG01000047">
    <property type="protein sequence ID" value="RHD48202.1"/>
    <property type="molecule type" value="Genomic_DNA"/>
</dbReference>